<feature type="compositionally biased region" description="Basic residues" evidence="1">
    <location>
        <begin position="342"/>
        <end position="354"/>
    </location>
</feature>
<organism evidence="2 3">
    <name type="scientific">Dispira parvispora</name>
    <dbReference type="NCBI Taxonomy" id="1520584"/>
    <lineage>
        <taxon>Eukaryota</taxon>
        <taxon>Fungi</taxon>
        <taxon>Fungi incertae sedis</taxon>
        <taxon>Zoopagomycota</taxon>
        <taxon>Kickxellomycotina</taxon>
        <taxon>Dimargaritomycetes</taxon>
        <taxon>Dimargaritales</taxon>
        <taxon>Dimargaritaceae</taxon>
        <taxon>Dispira</taxon>
    </lineage>
</organism>
<feature type="compositionally biased region" description="Low complexity" evidence="1">
    <location>
        <begin position="181"/>
        <end position="192"/>
    </location>
</feature>
<dbReference type="Proteomes" id="UP001150925">
    <property type="component" value="Unassembled WGS sequence"/>
</dbReference>
<keyword evidence="3" id="KW-1185">Reference proteome</keyword>
<evidence type="ECO:0000313" key="2">
    <source>
        <dbReference type="EMBL" id="KAJ1970279.1"/>
    </source>
</evidence>
<dbReference type="EMBL" id="JANBPY010000001">
    <property type="protein sequence ID" value="KAJ1970279.1"/>
    <property type="molecule type" value="Genomic_DNA"/>
</dbReference>
<dbReference type="AlphaFoldDB" id="A0A9W8AVA1"/>
<accession>A0A9W8AVA1</accession>
<evidence type="ECO:0000256" key="1">
    <source>
        <dbReference type="SAM" id="MobiDB-lite"/>
    </source>
</evidence>
<feature type="compositionally biased region" description="Pro residues" evidence="1">
    <location>
        <begin position="200"/>
        <end position="211"/>
    </location>
</feature>
<dbReference type="OrthoDB" id="2135488at2759"/>
<feature type="region of interest" description="Disordered" evidence="1">
    <location>
        <begin position="177"/>
        <end position="435"/>
    </location>
</feature>
<feature type="compositionally biased region" description="Polar residues" evidence="1">
    <location>
        <begin position="419"/>
        <end position="433"/>
    </location>
</feature>
<protein>
    <submittedName>
        <fullName evidence="2">Uncharacterized protein</fullName>
    </submittedName>
</protein>
<proteinExistence type="predicted"/>
<feature type="compositionally biased region" description="Acidic residues" evidence="1">
    <location>
        <begin position="404"/>
        <end position="416"/>
    </location>
</feature>
<feature type="compositionally biased region" description="Basic and acidic residues" evidence="1">
    <location>
        <begin position="275"/>
        <end position="341"/>
    </location>
</feature>
<name>A0A9W8AVA1_9FUNG</name>
<reference evidence="2" key="1">
    <citation type="submission" date="2022-07" db="EMBL/GenBank/DDBJ databases">
        <title>Phylogenomic reconstructions and comparative analyses of Kickxellomycotina fungi.</title>
        <authorList>
            <person name="Reynolds N.K."/>
            <person name="Stajich J.E."/>
            <person name="Barry K."/>
            <person name="Grigoriev I.V."/>
            <person name="Crous P."/>
            <person name="Smith M.E."/>
        </authorList>
    </citation>
    <scope>NUCLEOTIDE SEQUENCE</scope>
    <source>
        <strain evidence="2">RSA 1196</strain>
    </source>
</reference>
<sequence>MSTSQKSPSVPDWIAQIHNNHPHFAAPAVLASELTPETVPRILAQWSQLDSGAKFVVLFAPLLIKKNLQVAYKEPLQQSYPKQGTFDFHADEIIQLKAAAQDALQGGSLEFYPREHAYYNSQLARQLAPPALRDPRRTNASATFNVNSKSRVSHTDRLEALKRMSLDATTTPKTSVFPGLPSVFRPPSRVSPTGSNFPPTSRPAPRPPPGATPATGLMANRPRPPAAGFLRPSAPRLPGAMVPNRPIARTGVAPPPGRYQRQTRIQLMDMSEANDIDKQRKEALEKKKEDERLEKESRRNQKMREAEERKQREQERKQELKREREERRLQKLKQKEEEVAGRQRKPRGRPKVARVHISDDEQPATQEAGEVDETGDAPITSPTDSSPIRNVHKKRRVMTLSLNDPDEDLPDYEEEREASPTTESTITNQATTGVPSSEVEVVASHPVPSSSPVPPATIIRDFSSYPSNLRPLFDAIFKKCNVLRPADQRLIMGFLASDPNIVPPLEEGRYFRAPIHQEKVFDKTSGNYAMECIDFEIDYRTGEWRQIKRKTTVNE</sequence>
<gene>
    <name evidence="2" type="ORF">IWQ62_000006</name>
</gene>
<evidence type="ECO:0000313" key="3">
    <source>
        <dbReference type="Proteomes" id="UP001150925"/>
    </source>
</evidence>
<comment type="caution">
    <text evidence="2">The sequence shown here is derived from an EMBL/GenBank/DDBJ whole genome shotgun (WGS) entry which is preliminary data.</text>
</comment>